<dbReference type="AlphaFoldDB" id="A0AAE3G8V1"/>
<keyword evidence="3" id="KW-1185">Reference proteome</keyword>
<dbReference type="SUPFAM" id="SSF53474">
    <property type="entry name" value="alpha/beta-Hydrolases"/>
    <property type="match status" value="1"/>
</dbReference>
<accession>A0AAE3G8V1</accession>
<protein>
    <submittedName>
        <fullName evidence="2">Esterase</fullName>
    </submittedName>
</protein>
<dbReference type="Gene3D" id="3.40.50.1820">
    <property type="entry name" value="alpha/beta hydrolase"/>
    <property type="match status" value="1"/>
</dbReference>
<dbReference type="RefSeq" id="WP_253766819.1">
    <property type="nucleotide sequence ID" value="NZ_JAMTCK010000001.1"/>
</dbReference>
<organism evidence="2 3">
    <name type="scientific">Goodfellowiella coeruleoviolacea</name>
    <dbReference type="NCBI Taxonomy" id="334858"/>
    <lineage>
        <taxon>Bacteria</taxon>
        <taxon>Bacillati</taxon>
        <taxon>Actinomycetota</taxon>
        <taxon>Actinomycetes</taxon>
        <taxon>Pseudonocardiales</taxon>
        <taxon>Pseudonocardiaceae</taxon>
        <taxon>Goodfellowiella</taxon>
    </lineage>
</organism>
<proteinExistence type="predicted"/>
<dbReference type="Pfam" id="PF00756">
    <property type="entry name" value="Esterase"/>
    <property type="match status" value="1"/>
</dbReference>
<dbReference type="PANTHER" id="PTHR48098">
    <property type="entry name" value="ENTEROCHELIN ESTERASE-RELATED"/>
    <property type="match status" value="1"/>
</dbReference>
<dbReference type="Proteomes" id="UP001206128">
    <property type="component" value="Unassembled WGS sequence"/>
</dbReference>
<dbReference type="EMBL" id="JAMTCK010000001">
    <property type="protein sequence ID" value="MCP2163841.1"/>
    <property type="molecule type" value="Genomic_DNA"/>
</dbReference>
<dbReference type="InterPro" id="IPR000801">
    <property type="entry name" value="Esterase-like"/>
</dbReference>
<dbReference type="InterPro" id="IPR029058">
    <property type="entry name" value="AB_hydrolase_fold"/>
</dbReference>
<dbReference type="InterPro" id="IPR050583">
    <property type="entry name" value="Mycobacterial_A85_antigen"/>
</dbReference>
<comment type="caution">
    <text evidence="2">The sequence shown here is derived from an EMBL/GenBank/DDBJ whole genome shotgun (WGS) entry which is preliminary data.</text>
</comment>
<name>A0AAE3G8V1_9PSEU</name>
<gene>
    <name evidence="2" type="ORF">LX83_000681</name>
</gene>
<sequence>MAEQGPAALTRFWARVAERGTPLVEPDERAPGSRVVTFLSRRPVHPERGAAAGQLRDRPQRAGGEPDAAPARHRFGNVLSLSGSYWWPSGSPFDREAGWLTRRFARTPRPPVRFHLAVGLQEWILLPVHRHLRDVLAAREYPQTYTEYNGGHDNVCWRGLLADGLVDLTRSWT</sequence>
<reference evidence="2" key="1">
    <citation type="submission" date="2022-06" db="EMBL/GenBank/DDBJ databases">
        <title>Genomic Encyclopedia of Archaeal and Bacterial Type Strains, Phase II (KMG-II): from individual species to whole genera.</title>
        <authorList>
            <person name="Goeker M."/>
        </authorList>
    </citation>
    <scope>NUCLEOTIDE SEQUENCE</scope>
    <source>
        <strain evidence="2">DSM 43935</strain>
    </source>
</reference>
<evidence type="ECO:0000256" key="1">
    <source>
        <dbReference type="SAM" id="MobiDB-lite"/>
    </source>
</evidence>
<dbReference type="PANTHER" id="PTHR48098:SF3">
    <property type="entry name" value="IRON(III) ENTEROBACTIN ESTERASE"/>
    <property type="match status" value="1"/>
</dbReference>
<evidence type="ECO:0000313" key="3">
    <source>
        <dbReference type="Proteomes" id="UP001206128"/>
    </source>
</evidence>
<evidence type="ECO:0000313" key="2">
    <source>
        <dbReference type="EMBL" id="MCP2163841.1"/>
    </source>
</evidence>
<feature type="region of interest" description="Disordered" evidence="1">
    <location>
        <begin position="47"/>
        <end position="70"/>
    </location>
</feature>